<protein>
    <recommendedName>
        <fullName evidence="1">Reverse transcriptase domain-containing protein</fullName>
    </recommendedName>
</protein>
<evidence type="ECO:0000259" key="1">
    <source>
        <dbReference type="PROSITE" id="PS50878"/>
    </source>
</evidence>
<dbReference type="CDD" id="cd03714">
    <property type="entry name" value="RT_DIRS1"/>
    <property type="match status" value="1"/>
</dbReference>
<feature type="domain" description="Reverse transcriptase" evidence="1">
    <location>
        <begin position="1"/>
        <end position="133"/>
    </location>
</feature>
<reference evidence="2" key="1">
    <citation type="journal article" date="2020" name="J. Eukaryot. Microbiol.">
        <title>De novo Sequencing, Assembly and Annotation of the Transcriptome for the Free-Living Testate Amoeba Arcella intermedia.</title>
        <authorList>
            <person name="Ribeiro G.M."/>
            <person name="Porfirio-Sousa A.L."/>
            <person name="Maurer-Alcala X.X."/>
            <person name="Katz L.A."/>
            <person name="Lahr D.J.G."/>
        </authorList>
    </citation>
    <scope>NUCLEOTIDE SEQUENCE</scope>
</reference>
<dbReference type="InterPro" id="IPR043502">
    <property type="entry name" value="DNA/RNA_pol_sf"/>
</dbReference>
<dbReference type="InterPro" id="IPR043128">
    <property type="entry name" value="Rev_trsase/Diguanyl_cyclase"/>
</dbReference>
<dbReference type="Pfam" id="PF00078">
    <property type="entry name" value="RVT_1"/>
    <property type="match status" value="1"/>
</dbReference>
<dbReference type="Gene3D" id="3.30.70.270">
    <property type="match status" value="1"/>
</dbReference>
<dbReference type="EMBL" id="GIBP01010348">
    <property type="protein sequence ID" value="NDV39317.1"/>
    <property type="molecule type" value="Transcribed_RNA"/>
</dbReference>
<dbReference type="PANTHER" id="PTHR33050:SF7">
    <property type="entry name" value="RIBONUCLEASE H"/>
    <property type="match status" value="1"/>
</dbReference>
<accession>A0A6B2LR28</accession>
<dbReference type="InterPro" id="IPR052055">
    <property type="entry name" value="Hepadnavirus_pol/RT"/>
</dbReference>
<name>A0A6B2LR28_9EUKA</name>
<dbReference type="PANTHER" id="PTHR33050">
    <property type="entry name" value="REVERSE TRANSCRIPTASE DOMAIN-CONTAINING PROTEIN"/>
    <property type="match status" value="1"/>
</dbReference>
<dbReference type="SUPFAM" id="SSF56672">
    <property type="entry name" value="DNA/RNA polymerases"/>
    <property type="match status" value="1"/>
</dbReference>
<dbReference type="AlphaFoldDB" id="A0A6B2LR28"/>
<dbReference type="InterPro" id="IPR000477">
    <property type="entry name" value="RT_dom"/>
</dbReference>
<evidence type="ECO:0000313" key="2">
    <source>
        <dbReference type="EMBL" id="NDV39317.1"/>
    </source>
</evidence>
<organism evidence="2">
    <name type="scientific">Arcella intermedia</name>
    <dbReference type="NCBI Taxonomy" id="1963864"/>
    <lineage>
        <taxon>Eukaryota</taxon>
        <taxon>Amoebozoa</taxon>
        <taxon>Tubulinea</taxon>
        <taxon>Elardia</taxon>
        <taxon>Arcellinida</taxon>
        <taxon>Sphaerothecina</taxon>
        <taxon>Arcellidae</taxon>
        <taxon>Arcella</taxon>
    </lineage>
</organism>
<sequence length="133" mass="15996">MVRAKDLITKIDIKDAFHHLRIHRAFRRFLAFTWESRVYWFKALPFGISQAPRWFTEMIKEVIGLLRSKGIRVTFYIDDIIIFHNNNTPEDYNKAVQTHKWVVDTYTESRGPWIDNRYRTNGVQHSSTIYHKP</sequence>
<proteinExistence type="predicted"/>
<dbReference type="PROSITE" id="PS50878">
    <property type="entry name" value="RT_POL"/>
    <property type="match status" value="1"/>
</dbReference>